<protein>
    <submittedName>
        <fullName evidence="1">Uncharacterized protein</fullName>
    </submittedName>
</protein>
<keyword evidence="2" id="KW-1185">Reference proteome</keyword>
<dbReference type="EMBL" id="BMAV01003120">
    <property type="protein sequence ID" value="GFY42536.1"/>
    <property type="molecule type" value="Genomic_DNA"/>
</dbReference>
<accession>A0A8X6WZ63</accession>
<evidence type="ECO:0000313" key="2">
    <source>
        <dbReference type="Proteomes" id="UP000886998"/>
    </source>
</evidence>
<dbReference type="AlphaFoldDB" id="A0A8X6WZ63"/>
<gene>
    <name evidence="1" type="ORF">TNIN_459811</name>
</gene>
<comment type="caution">
    <text evidence="1">The sequence shown here is derived from an EMBL/GenBank/DDBJ whole genome shotgun (WGS) entry which is preliminary data.</text>
</comment>
<dbReference type="Proteomes" id="UP000886998">
    <property type="component" value="Unassembled WGS sequence"/>
</dbReference>
<sequence>MKKISFSPGNLLFAKNVVPFHHKESCQTSTVETLEARFSCVLFRRNMALLCISQVLVFGNPDLPRKFLNTLGSFGSTPRDSRVTQKFMGFIVRQSQLFSSALQERRHTARAAVL</sequence>
<proteinExistence type="predicted"/>
<organism evidence="1 2">
    <name type="scientific">Trichonephila inaurata madagascariensis</name>
    <dbReference type="NCBI Taxonomy" id="2747483"/>
    <lineage>
        <taxon>Eukaryota</taxon>
        <taxon>Metazoa</taxon>
        <taxon>Ecdysozoa</taxon>
        <taxon>Arthropoda</taxon>
        <taxon>Chelicerata</taxon>
        <taxon>Arachnida</taxon>
        <taxon>Araneae</taxon>
        <taxon>Araneomorphae</taxon>
        <taxon>Entelegynae</taxon>
        <taxon>Araneoidea</taxon>
        <taxon>Nephilidae</taxon>
        <taxon>Trichonephila</taxon>
        <taxon>Trichonephila inaurata</taxon>
    </lineage>
</organism>
<evidence type="ECO:0000313" key="1">
    <source>
        <dbReference type="EMBL" id="GFY42536.1"/>
    </source>
</evidence>
<reference evidence="1" key="1">
    <citation type="submission" date="2020-08" db="EMBL/GenBank/DDBJ databases">
        <title>Multicomponent nature underlies the extraordinary mechanical properties of spider dragline silk.</title>
        <authorList>
            <person name="Kono N."/>
            <person name="Nakamura H."/>
            <person name="Mori M."/>
            <person name="Yoshida Y."/>
            <person name="Ohtoshi R."/>
            <person name="Malay A.D."/>
            <person name="Moran D.A.P."/>
            <person name="Tomita M."/>
            <person name="Numata K."/>
            <person name="Arakawa K."/>
        </authorList>
    </citation>
    <scope>NUCLEOTIDE SEQUENCE</scope>
</reference>
<name>A0A8X6WZ63_9ARAC</name>